<keyword evidence="9" id="KW-1185">Reference proteome</keyword>
<sequence>MGGWTVVGWFRVTRRVQAVCGSSAPTQPRLLYNPNPCPTILSSHTPTHPYSQLSTNMSWQAYVDTNLIGSGFVQSAAIYGLQGGVWAASPDFKLLDDEHKAVVGAFSDPAGIRENGLHINGVRHFALQATERSIYGKKVGNMVFFALIETREMEKNELSDKETNVGKRKGKYSMDDSFLYHGSTGVCIVKTNQAIIVSFYGDGTNPGSCNKVTEGLADYLIGAGYEKDKKKKWEPPVPTRVGKKKKRGPDATSKLPAGEFSDFSHGALVVLYQIRPMSSLSFHRVSHAHASIKLIHLYSPTPSPKNTVFPTTRCRLKLLKNERIKDYLLMEEEFVQNQERLKPQEEKNQEERTRVDDLRGSPMGVGSLEEIIDDDHVIVSSSTGPEYYVSVMSFVDKDLLEPGCSGMAVVGVLGDDVDPMVSVMKLEKAPTESYADIGGLEQQIQEIKESVELPLTHPELYEEMGIKPPKGVILYGVPGTGKTLLAKAVANQTSATFLRVVGSELIQKYLGDGPKLVRELF</sequence>
<dbReference type="SMART" id="SM00392">
    <property type="entry name" value="PROF"/>
    <property type="match status" value="1"/>
</dbReference>
<dbReference type="FunFam" id="2.40.50.140:FF:000437">
    <property type="entry name" value="26S protease regulatory subunit, putative"/>
    <property type="match status" value="1"/>
</dbReference>
<dbReference type="GO" id="GO:0005524">
    <property type="term" value="F:ATP binding"/>
    <property type="evidence" value="ECO:0007669"/>
    <property type="project" value="UniProtKB-KW"/>
</dbReference>
<evidence type="ECO:0000313" key="9">
    <source>
        <dbReference type="Proteomes" id="UP000274822"/>
    </source>
</evidence>
<proteinExistence type="inferred from homology"/>
<dbReference type="InterPro" id="IPR050221">
    <property type="entry name" value="26S_Proteasome_ATPase"/>
</dbReference>
<organism evidence="8 9">
    <name type="scientific">Jimgerdemannia flammicorona</name>
    <dbReference type="NCBI Taxonomy" id="994334"/>
    <lineage>
        <taxon>Eukaryota</taxon>
        <taxon>Fungi</taxon>
        <taxon>Fungi incertae sedis</taxon>
        <taxon>Mucoromycota</taxon>
        <taxon>Mucoromycotina</taxon>
        <taxon>Endogonomycetes</taxon>
        <taxon>Endogonales</taxon>
        <taxon>Endogonaceae</taxon>
        <taxon>Jimgerdemannia</taxon>
    </lineage>
</organism>
<keyword evidence="2" id="KW-0547">Nucleotide-binding</keyword>
<feature type="compositionally biased region" description="Basic and acidic residues" evidence="5">
    <location>
        <begin position="339"/>
        <end position="359"/>
    </location>
</feature>
<dbReference type="SUPFAM" id="SSF55770">
    <property type="entry name" value="Profilin (actin-binding protein)"/>
    <property type="match status" value="2"/>
</dbReference>
<dbReference type="Pfam" id="PF00004">
    <property type="entry name" value="AAA"/>
    <property type="match status" value="1"/>
</dbReference>
<evidence type="ECO:0000256" key="2">
    <source>
        <dbReference type="ARBA" id="ARBA00022741"/>
    </source>
</evidence>
<dbReference type="Proteomes" id="UP000274822">
    <property type="component" value="Unassembled WGS sequence"/>
</dbReference>
<reference evidence="8 9" key="1">
    <citation type="journal article" date="2018" name="New Phytol.">
        <title>Phylogenomics of Endogonaceae and evolution of mycorrhizas within Mucoromycota.</title>
        <authorList>
            <person name="Chang Y."/>
            <person name="Desiro A."/>
            <person name="Na H."/>
            <person name="Sandor L."/>
            <person name="Lipzen A."/>
            <person name="Clum A."/>
            <person name="Barry K."/>
            <person name="Grigoriev I.V."/>
            <person name="Martin F.M."/>
            <person name="Stajich J.E."/>
            <person name="Smith M.E."/>
            <person name="Bonito G."/>
            <person name="Spatafora J.W."/>
        </authorList>
    </citation>
    <scope>NUCLEOTIDE SEQUENCE [LARGE SCALE GENOMIC DNA]</scope>
    <source>
        <strain evidence="8 9">AD002</strain>
    </source>
</reference>
<evidence type="ECO:0000259" key="7">
    <source>
        <dbReference type="Pfam" id="PF16450"/>
    </source>
</evidence>
<keyword evidence="4" id="KW-0009">Actin-binding</keyword>
<keyword evidence="3" id="KW-0067">ATP-binding</keyword>
<dbReference type="PANTHER" id="PTHR23073">
    <property type="entry name" value="26S PROTEASOME REGULATORY SUBUNIT"/>
    <property type="match status" value="1"/>
</dbReference>
<evidence type="ECO:0000256" key="3">
    <source>
        <dbReference type="ARBA" id="ARBA00022840"/>
    </source>
</evidence>
<dbReference type="InterPro" id="IPR005455">
    <property type="entry name" value="PFN_euk"/>
</dbReference>
<feature type="domain" description="Proteasomal ATPase second OB" evidence="7">
    <location>
        <begin position="365"/>
        <end position="403"/>
    </location>
</feature>
<dbReference type="Gene3D" id="2.40.50.140">
    <property type="entry name" value="Nucleic acid-binding proteins"/>
    <property type="match status" value="1"/>
</dbReference>
<dbReference type="Gene3D" id="3.40.50.300">
    <property type="entry name" value="P-loop containing nucleotide triphosphate hydrolases"/>
    <property type="match status" value="1"/>
</dbReference>
<dbReference type="Gene3D" id="3.30.450.30">
    <property type="entry name" value="Dynein light chain 2a, cytoplasmic"/>
    <property type="match status" value="1"/>
</dbReference>
<dbReference type="Pfam" id="PF16450">
    <property type="entry name" value="Prot_ATP_ID_OB_C"/>
    <property type="match status" value="1"/>
</dbReference>
<evidence type="ECO:0000313" key="8">
    <source>
        <dbReference type="EMBL" id="RUS23793.1"/>
    </source>
</evidence>
<accession>A0A433Q1V0</accession>
<dbReference type="GO" id="GO:0003779">
    <property type="term" value="F:actin binding"/>
    <property type="evidence" value="ECO:0007669"/>
    <property type="project" value="UniProtKB-KW"/>
</dbReference>
<comment type="caution">
    <text evidence="8">The sequence shown here is derived from an EMBL/GenBank/DDBJ whole genome shotgun (WGS) entry which is preliminary data.</text>
</comment>
<gene>
    <name evidence="8" type="ORF">BC938DRAFT_474621</name>
</gene>
<dbReference type="FunFam" id="3.40.50.300:FF:002861">
    <property type="entry name" value="Cell division control protein 48 homolog E"/>
    <property type="match status" value="1"/>
</dbReference>
<dbReference type="GO" id="GO:0016887">
    <property type="term" value="F:ATP hydrolysis activity"/>
    <property type="evidence" value="ECO:0007669"/>
    <property type="project" value="InterPro"/>
</dbReference>
<feature type="region of interest" description="Disordered" evidence="5">
    <location>
        <begin position="339"/>
        <end position="360"/>
    </location>
</feature>
<dbReference type="InterPro" id="IPR027417">
    <property type="entry name" value="P-loop_NTPase"/>
</dbReference>
<dbReference type="CDD" id="cd00148">
    <property type="entry name" value="PROF"/>
    <property type="match status" value="1"/>
</dbReference>
<evidence type="ECO:0000256" key="5">
    <source>
        <dbReference type="SAM" id="MobiDB-lite"/>
    </source>
</evidence>
<dbReference type="InterPro" id="IPR012340">
    <property type="entry name" value="NA-bd_OB-fold"/>
</dbReference>
<protein>
    <recommendedName>
        <fullName evidence="4">Profilin</fullName>
    </recommendedName>
</protein>
<feature type="region of interest" description="Disordered" evidence="5">
    <location>
        <begin position="231"/>
        <end position="255"/>
    </location>
</feature>
<comment type="similarity">
    <text evidence="1 4">Belongs to the profilin family.</text>
</comment>
<dbReference type="InterPro" id="IPR048278">
    <property type="entry name" value="PFN"/>
</dbReference>
<evidence type="ECO:0000259" key="6">
    <source>
        <dbReference type="Pfam" id="PF00004"/>
    </source>
</evidence>
<dbReference type="AlphaFoldDB" id="A0A433Q1V0"/>
<evidence type="ECO:0000256" key="4">
    <source>
        <dbReference type="RuleBase" id="RU003909"/>
    </source>
</evidence>
<name>A0A433Q1V0_9FUNG</name>
<dbReference type="InterPro" id="IPR003959">
    <property type="entry name" value="ATPase_AAA_core"/>
</dbReference>
<feature type="non-terminal residue" evidence="8">
    <location>
        <position position="521"/>
    </location>
</feature>
<evidence type="ECO:0000256" key="1">
    <source>
        <dbReference type="ARBA" id="ARBA00010058"/>
    </source>
</evidence>
<dbReference type="SUPFAM" id="SSF52540">
    <property type="entry name" value="P-loop containing nucleoside triphosphate hydrolases"/>
    <property type="match status" value="1"/>
</dbReference>
<feature type="domain" description="ATPase AAA-type core" evidence="6">
    <location>
        <begin position="472"/>
        <end position="521"/>
    </location>
</feature>
<dbReference type="Pfam" id="PF00235">
    <property type="entry name" value="Profilin"/>
    <property type="match status" value="2"/>
</dbReference>
<dbReference type="InterPro" id="IPR036140">
    <property type="entry name" value="PFN_sf"/>
</dbReference>
<dbReference type="EMBL" id="RBNJ01018571">
    <property type="protein sequence ID" value="RUS23793.1"/>
    <property type="molecule type" value="Genomic_DNA"/>
</dbReference>
<dbReference type="InterPro" id="IPR032501">
    <property type="entry name" value="Prot_ATP_ID_OB_2nd"/>
</dbReference>